<feature type="transmembrane region" description="Helical" evidence="1">
    <location>
        <begin position="230"/>
        <end position="251"/>
    </location>
</feature>
<dbReference type="InterPro" id="IPR012171">
    <property type="entry name" value="Fatty_acid_desaturase"/>
</dbReference>
<name>A0A2S9J1F4_9SPHI</name>
<sequence length="353" mass="41331">MSSSIKFNNVNTLFSKSLKFKINDYFSSTYKKKTGNRRIFIKAAVLLTTFTLLYTVLVFVQPHWAVGIVLCLLFGVNLAAIGFNIMHDAGHNSFSENKNLNTVLSYTLNLLGGNIYFWKLKHNIAHHTYTNIDGEDHDIEVKFMRIHHDQQLKKHHRYQSFYFIFLYGVSYLAWIFYQDYEKYFRQKMGGSSTRFHFPLRERIIFWTSKVLHFLMFVVIPIVYVGWLPTLIGWGIAGAVCGISLATVFQLAHVVSETEFKTIDQSKVEEEWMIHQIQSTANFATKNNVLTWLLGGLNFQVEHHLFPRISHVHYPAINKIVQQTCKEYNIQYIEFRSFRQAFMSHVRVIQAMSR</sequence>
<feature type="transmembrane region" description="Helical" evidence="1">
    <location>
        <begin position="203"/>
        <end position="224"/>
    </location>
</feature>
<dbReference type="Pfam" id="PF00487">
    <property type="entry name" value="FA_desaturase"/>
    <property type="match status" value="1"/>
</dbReference>
<dbReference type="OrthoDB" id="104711at2"/>
<reference evidence="3 4" key="1">
    <citation type="submission" date="2018-02" db="EMBL/GenBank/DDBJ databases">
        <title>The draft genome of Sphingobacterium sp. 5JN-11.</title>
        <authorList>
            <person name="Liu L."/>
            <person name="Li L."/>
            <person name="Liang L."/>
            <person name="Zhang X."/>
            <person name="Wang T."/>
        </authorList>
    </citation>
    <scope>NUCLEOTIDE SEQUENCE [LARGE SCALE GENOMIC DNA]</scope>
    <source>
        <strain evidence="3 4">5JN-11</strain>
    </source>
</reference>
<dbReference type="InterPro" id="IPR005804">
    <property type="entry name" value="FA_desaturase_dom"/>
</dbReference>
<dbReference type="GO" id="GO:0016717">
    <property type="term" value="F:oxidoreductase activity, acting on paired donors, with oxidation of a pair of donors resulting in the reduction of molecular oxygen to two molecules of water"/>
    <property type="evidence" value="ECO:0007669"/>
    <property type="project" value="TreeGrafter"/>
</dbReference>
<organism evidence="3 4">
    <name type="scientific">Sphingobacterium haloxyli</name>
    <dbReference type="NCBI Taxonomy" id="2100533"/>
    <lineage>
        <taxon>Bacteria</taxon>
        <taxon>Pseudomonadati</taxon>
        <taxon>Bacteroidota</taxon>
        <taxon>Sphingobacteriia</taxon>
        <taxon>Sphingobacteriales</taxon>
        <taxon>Sphingobacteriaceae</taxon>
        <taxon>Sphingobacterium</taxon>
    </lineage>
</organism>
<feature type="domain" description="Fatty acid desaturase" evidence="2">
    <location>
        <begin position="62"/>
        <end position="334"/>
    </location>
</feature>
<protein>
    <submittedName>
        <fullName evidence="3">Acyl-CoA desaturase</fullName>
    </submittedName>
</protein>
<dbReference type="GO" id="GO:0008610">
    <property type="term" value="P:lipid biosynthetic process"/>
    <property type="evidence" value="ECO:0007669"/>
    <property type="project" value="UniProtKB-ARBA"/>
</dbReference>
<dbReference type="CDD" id="cd03506">
    <property type="entry name" value="Delta6-FADS-like"/>
    <property type="match status" value="1"/>
</dbReference>
<comment type="caution">
    <text evidence="3">The sequence shown here is derived from an EMBL/GenBank/DDBJ whole genome shotgun (WGS) entry which is preliminary data.</text>
</comment>
<proteinExistence type="predicted"/>
<evidence type="ECO:0000313" key="4">
    <source>
        <dbReference type="Proteomes" id="UP000239711"/>
    </source>
</evidence>
<evidence type="ECO:0000313" key="3">
    <source>
        <dbReference type="EMBL" id="PRD46616.1"/>
    </source>
</evidence>
<keyword evidence="1" id="KW-1133">Transmembrane helix</keyword>
<dbReference type="Proteomes" id="UP000239711">
    <property type="component" value="Unassembled WGS sequence"/>
</dbReference>
<feature type="transmembrane region" description="Helical" evidence="1">
    <location>
        <begin position="160"/>
        <end position="177"/>
    </location>
</feature>
<keyword evidence="4" id="KW-1185">Reference proteome</keyword>
<feature type="transmembrane region" description="Helical" evidence="1">
    <location>
        <begin position="66"/>
        <end position="87"/>
    </location>
</feature>
<feature type="transmembrane region" description="Helical" evidence="1">
    <location>
        <begin position="99"/>
        <end position="118"/>
    </location>
</feature>
<evidence type="ECO:0000256" key="1">
    <source>
        <dbReference type="SAM" id="Phobius"/>
    </source>
</evidence>
<dbReference type="GO" id="GO:0016020">
    <property type="term" value="C:membrane"/>
    <property type="evidence" value="ECO:0007669"/>
    <property type="project" value="TreeGrafter"/>
</dbReference>
<accession>A0A2S9J1F4</accession>
<dbReference type="RefSeq" id="WP_105717779.1">
    <property type="nucleotide sequence ID" value="NZ_PVBQ01000012.1"/>
</dbReference>
<evidence type="ECO:0000259" key="2">
    <source>
        <dbReference type="Pfam" id="PF00487"/>
    </source>
</evidence>
<feature type="transmembrane region" description="Helical" evidence="1">
    <location>
        <begin position="39"/>
        <end position="60"/>
    </location>
</feature>
<keyword evidence="1" id="KW-0472">Membrane</keyword>
<dbReference type="PIRSF" id="PIRSF015921">
    <property type="entry name" value="FA_sphinglp_des"/>
    <property type="match status" value="1"/>
</dbReference>
<keyword evidence="1" id="KW-0812">Transmembrane</keyword>
<dbReference type="PANTHER" id="PTHR19353:SF19">
    <property type="entry name" value="DELTA(5) FATTY ACID DESATURASE C-RELATED"/>
    <property type="match status" value="1"/>
</dbReference>
<dbReference type="EMBL" id="PVBQ01000012">
    <property type="protein sequence ID" value="PRD46616.1"/>
    <property type="molecule type" value="Genomic_DNA"/>
</dbReference>
<gene>
    <name evidence="3" type="ORF">C5745_14790</name>
</gene>
<dbReference type="PANTHER" id="PTHR19353">
    <property type="entry name" value="FATTY ACID DESATURASE 2"/>
    <property type="match status" value="1"/>
</dbReference>
<dbReference type="AlphaFoldDB" id="A0A2S9J1F4"/>